<dbReference type="InterPro" id="IPR001841">
    <property type="entry name" value="Znf_RING"/>
</dbReference>
<gene>
    <name evidence="13" type="ORF">D5086_0000013970</name>
</gene>
<feature type="compositionally biased region" description="Basic residues" evidence="9">
    <location>
        <begin position="1274"/>
        <end position="1286"/>
    </location>
</feature>
<feature type="compositionally biased region" description="Basic and acidic residues" evidence="9">
    <location>
        <begin position="618"/>
        <end position="633"/>
    </location>
</feature>
<evidence type="ECO:0000259" key="10">
    <source>
        <dbReference type="PROSITE" id="PS50089"/>
    </source>
</evidence>
<dbReference type="PROSITE" id="PS51184">
    <property type="entry name" value="JMJC"/>
    <property type="match status" value="1"/>
</dbReference>
<feature type="compositionally biased region" description="Basic residues" evidence="9">
    <location>
        <begin position="428"/>
        <end position="440"/>
    </location>
</feature>
<dbReference type="PANTHER" id="PTHR12549">
    <property type="entry name" value="JMJC DOMAIN-CONTAINING HISTONE DEMETHYLATION PROTEIN"/>
    <property type="match status" value="1"/>
</dbReference>
<evidence type="ECO:0000256" key="6">
    <source>
        <dbReference type="ARBA" id="ARBA00023242"/>
    </source>
</evidence>
<feature type="region of interest" description="Disordered" evidence="9">
    <location>
        <begin position="1069"/>
        <end position="1110"/>
    </location>
</feature>
<feature type="region of interest" description="Disordered" evidence="9">
    <location>
        <begin position="999"/>
        <end position="1028"/>
    </location>
</feature>
<name>A0A4U5R0U8_POPAL</name>
<keyword evidence="7" id="KW-0863">Zinc-finger</keyword>
<feature type="compositionally biased region" description="Basic and acidic residues" evidence="9">
    <location>
        <begin position="1206"/>
        <end position="1215"/>
    </location>
</feature>
<dbReference type="GO" id="GO:0000118">
    <property type="term" value="C:histone deacetylase complex"/>
    <property type="evidence" value="ECO:0007669"/>
    <property type="project" value="TreeGrafter"/>
</dbReference>
<feature type="domain" description="RING-type" evidence="10">
    <location>
        <begin position="1308"/>
        <end position="1355"/>
    </location>
</feature>
<reference evidence="13" key="1">
    <citation type="submission" date="2018-10" db="EMBL/GenBank/DDBJ databases">
        <title>Population genomic analysis revealed the cold adaptation of white poplar.</title>
        <authorList>
            <person name="Liu Y.-J."/>
        </authorList>
    </citation>
    <scope>NUCLEOTIDE SEQUENCE [LARGE SCALE GENOMIC DNA]</scope>
    <source>
        <strain evidence="13">PAL-ZL1</strain>
    </source>
</reference>
<dbReference type="GO" id="GO:0008270">
    <property type="term" value="F:zinc ion binding"/>
    <property type="evidence" value="ECO:0007669"/>
    <property type="project" value="UniProtKB-KW"/>
</dbReference>
<comment type="similarity">
    <text evidence="2">Belongs to the JARID1 histone demethylase family.</text>
</comment>
<dbReference type="Gene3D" id="2.60.120.650">
    <property type="entry name" value="Cupin"/>
    <property type="match status" value="1"/>
</dbReference>
<feature type="region of interest" description="Disordered" evidence="9">
    <location>
        <begin position="1268"/>
        <end position="1296"/>
    </location>
</feature>
<comment type="subcellular location">
    <subcellularLocation>
        <location evidence="1">Nucleus</location>
    </subcellularLocation>
</comment>
<organism evidence="13">
    <name type="scientific">Populus alba</name>
    <name type="common">White poplar</name>
    <dbReference type="NCBI Taxonomy" id="43335"/>
    <lineage>
        <taxon>Eukaryota</taxon>
        <taxon>Viridiplantae</taxon>
        <taxon>Streptophyta</taxon>
        <taxon>Embryophyta</taxon>
        <taxon>Tracheophyta</taxon>
        <taxon>Spermatophyta</taxon>
        <taxon>Magnoliopsida</taxon>
        <taxon>eudicotyledons</taxon>
        <taxon>Gunneridae</taxon>
        <taxon>Pentapetalae</taxon>
        <taxon>rosids</taxon>
        <taxon>fabids</taxon>
        <taxon>Malpighiales</taxon>
        <taxon>Salicaceae</taxon>
        <taxon>Saliceae</taxon>
        <taxon>Populus</taxon>
    </lineage>
</organism>
<feature type="region of interest" description="Disordered" evidence="9">
    <location>
        <begin position="865"/>
        <end position="887"/>
    </location>
</feature>
<dbReference type="InterPro" id="IPR017956">
    <property type="entry name" value="AT_hook_DNA-bd_motif"/>
</dbReference>
<dbReference type="SUPFAM" id="SSF51197">
    <property type="entry name" value="Clavaminate synthase-like"/>
    <property type="match status" value="1"/>
</dbReference>
<dbReference type="GO" id="GO:0006357">
    <property type="term" value="P:regulation of transcription by RNA polymerase II"/>
    <property type="evidence" value="ECO:0007669"/>
    <property type="project" value="TreeGrafter"/>
</dbReference>
<dbReference type="Pfam" id="PF02373">
    <property type="entry name" value="JmjC"/>
    <property type="match status" value="1"/>
</dbReference>
<evidence type="ECO:0000313" key="13">
    <source>
        <dbReference type="EMBL" id="TKS17313.1"/>
    </source>
</evidence>
<dbReference type="STRING" id="43335.A0A4U5R0U8"/>
<dbReference type="GO" id="GO:0031490">
    <property type="term" value="F:chromatin DNA binding"/>
    <property type="evidence" value="ECO:0007669"/>
    <property type="project" value="TreeGrafter"/>
</dbReference>
<keyword evidence="3" id="KW-0479">Metal-binding</keyword>
<dbReference type="GO" id="GO:0032454">
    <property type="term" value="F:histone H3K9 demethylase activity"/>
    <property type="evidence" value="ECO:0007669"/>
    <property type="project" value="InterPro"/>
</dbReference>
<evidence type="ECO:0000256" key="7">
    <source>
        <dbReference type="PROSITE-ProRule" id="PRU00175"/>
    </source>
</evidence>
<dbReference type="GO" id="GO:0003712">
    <property type="term" value="F:transcription coregulator activity"/>
    <property type="evidence" value="ECO:0007669"/>
    <property type="project" value="TreeGrafter"/>
</dbReference>
<feature type="compositionally biased region" description="Polar residues" evidence="9">
    <location>
        <begin position="511"/>
        <end position="524"/>
    </location>
</feature>
<feature type="region of interest" description="Disordered" evidence="9">
    <location>
        <begin position="573"/>
        <end position="670"/>
    </location>
</feature>
<evidence type="ECO:0000256" key="3">
    <source>
        <dbReference type="ARBA" id="ARBA00022723"/>
    </source>
</evidence>
<feature type="compositionally biased region" description="Basic residues" evidence="9">
    <location>
        <begin position="500"/>
        <end position="510"/>
    </location>
</feature>
<feature type="compositionally biased region" description="Basic residues" evidence="9">
    <location>
        <begin position="1080"/>
        <end position="1094"/>
    </location>
</feature>
<dbReference type="FunFam" id="2.60.120.650:FF:000033">
    <property type="entry name" value="Transcription factor jumonji (JmjC) domain-containing protein"/>
    <property type="match status" value="1"/>
</dbReference>
<evidence type="ECO:0000256" key="9">
    <source>
        <dbReference type="SAM" id="MobiDB-lite"/>
    </source>
</evidence>
<feature type="compositionally biased region" description="Basic and acidic residues" evidence="9">
    <location>
        <begin position="441"/>
        <end position="451"/>
    </location>
</feature>
<protein>
    <recommendedName>
        <fullName evidence="14">Lysine-specific demethylase JMJ25-like</fullName>
    </recommendedName>
</protein>
<evidence type="ECO:0000256" key="2">
    <source>
        <dbReference type="ARBA" id="ARBA00006801"/>
    </source>
</evidence>
<evidence type="ECO:0000259" key="12">
    <source>
        <dbReference type="PROSITE" id="PS51667"/>
    </source>
</evidence>
<sequence>MVDDDDGYRRCSRSAGKWRCKERAFSGKAYCEKHHLYSVERGLKRSMEKKSGNGGGVEVGSQRKKRQREGSEEDSGILAGEKEQKVSDHVGFGDQGVHDWFSVGNSDVLEWFDDVGAGNVGESFQLWQNEATACGNNGQVLGGEGFEDSFGGECGGTEVLGLDGKVFQVWDGEGFRLGESGLGASENGVVGLGDQGAPDLFCQVSPANVGNVGVGSSGGGIHGVFGEVNGKNGDITLSGESMEGLFGECKNGGMAASGEGVQCWCGEAGCASIDGEGIQGLFGETACENGGEGIESGCHRNGGGDDVEDDGKTNKKEVFGVEAVGIDDSSEFGGDDKGGEVSPVKRKRGRPKGLTKKKNDPRGQVKLGLGGDNVIGNGSDVGMIEMEMFSETSGVNGEGNRNNSVEDKQILGAGECIERSVGNEIVRPKAKRGRPKGSGKKQKDVAPEEKQCLPGDFLGNNNAGIESVTPATLENGRTTLLCAEDDETPGNKGGTETVTPKRRGRPKGSKNKNNGDTAGENQEMTGEAKGCIGSVVWTTILMGVKSETAIAGAEDREIPGEGTCANGKVEEIIAPKKRGRPKGSKKEENLAGDNREMPGETKDTTDCDNRTTRSMQLESERTTLEDAKDKELPDEVTGGKGIITPNRRGRPKGSKNKKKENLASGEAKVSVDSCDKTNIPRVLWNERITLLDEEENGGSHELPCGIVGYNESRDNEVRLAGCVNDMTTCLGENDGAMADDNIDSSFGVNDESKPKRKRGRPKDSKNKQKSLAGDRQQFPGDIMVSNDGADNKFRLMGFENWTTATFDGYKALCSHATIEGADNKASLIDLGNGMAALVGEKARKLPSEATGVSGDGQEIIEPSLDRMGSKNKPKNPAGDGWELPSDIVDRNGDAGNVIREVVLENRMVASSCEGHRVLSVEVTGHSREGNEIRMPRPRGRPKGSVKKKNLAGGHQELPGEVMSGNDGKDTVSLMGSENRMTARLGEEYWVLPGVATGHSGEAYDNIKSRRGRGRPKGSGNKKKNLAGGNQKLAGEVMYGNDGENAVRWMGLGNGMTTLIGEKHRALTGEATGHSEEGGIPKRKPGRPKGSKNKKTLAGCNQGLPGETMHGNDAGEKTLRLTSIDNGWAAPLGQCKIKCKSDGEDSIICLAGSESEGSMLEGEEDRIIATEAGTANPQSKIECAQPEASRRKKLSIAAKEEERQNGEFMGKGDGESIRPNNKQVRRKVLKSKRTILLAKSFDRILRQKYGMKKESGEDLGMDRDILAEQTGHLTNIKKRPRGRPPKHNRSENSNLLGANKKNEQKTLMCHQCCRNNRSGVVICSNCKRKRYCYECLAKWYPKRTHEEIEIACPFCRGNCNCRVCLKEDVVVLAGDDKADANAKLQKLLYLLHKTLPLLRHIQREQNSEIYVDSRIRGSQLTEEHVTKSLLDDDDRVYCDNCSTSIVNFHRSCPNPDCSYDLCLTCCSELRIGFKPGGNEAESSHQRFFERVDSQGALVHDQINENGKGVGSKTQVSDLESKCTADMSCKFPDWRAESDGRIPCPPKELGGCGTEILNLRRIFDANFVEEMIKSSEELTLNYQSPDIRLCEECYLCHPTSSTENGSKDFAVRKAAYRENSDDNFLYCPNALQLCDDDFEHFQLHWMRGEPVIVSHALERTSGLSWEPMVMWRAFKGAEKIIKEEAHRVKAIDCLDWCEVQVNIFQFFKGYLEGRSYRNGWPEMLKLKDWPPSNFFEECLPRHGAEYVSMLPFSEYTHPKSGILNMATKLPAVLKPDLGPKTYIAYGFVEELGRGDSVTKLHCDMSDAVNILTHMTEVKVPRWQRKIIKKIQKQHEAEDMNPVCGGIQKVTSKSGRKPRKRHWKVEKMDPELPKKDENIESDSSLERLYVQEQKLEEQKSMCQELGEFYGIVCGIRCSSTKSEVTADTNLQPVAKMNARVQKYDTSSADLNESVNRDCIEGNHTSELVYGGAVWDIFRRQDVPKLIEFLKRHQKEFRHVSSLPVNTVIHPIHDQTFYLSEKHKRQLKEEFNVEPWTFEQHLGEAVFIPAGCPHQVRNRQSCIKVALDFVSPENVQECIRLTEEFRLLPKTHRAKEDKLEVKKMALYAASAAVTEAKNLTSWVQWTNSQIPTPSIRSELESCNLEAETPSLNDLSSVSSQSLVNCDRTEYNPRLDLDRGRNEMLFESKCSFFQQLKAYNNQTIMGIDKA</sequence>
<evidence type="ECO:0008006" key="14">
    <source>
        <dbReference type="Google" id="ProtNLM"/>
    </source>
</evidence>
<feature type="domain" description="JmjC" evidence="11">
    <location>
        <begin position="1756"/>
        <end position="2082"/>
    </location>
</feature>
<feature type="compositionally biased region" description="Basic residues" evidence="9">
    <location>
        <begin position="1008"/>
        <end position="1024"/>
    </location>
</feature>
<feature type="domain" description="WRC" evidence="12">
    <location>
        <begin position="5"/>
        <end position="52"/>
    </location>
</feature>
<dbReference type="SMART" id="SM00384">
    <property type="entry name" value="AT_hook"/>
    <property type="match status" value="10"/>
</dbReference>
<dbReference type="GO" id="GO:0000785">
    <property type="term" value="C:chromatin"/>
    <property type="evidence" value="ECO:0007669"/>
    <property type="project" value="TreeGrafter"/>
</dbReference>
<keyword evidence="6" id="KW-0539">Nucleus</keyword>
<evidence type="ECO:0000256" key="1">
    <source>
        <dbReference type="ARBA" id="ARBA00004123"/>
    </source>
</evidence>
<feature type="compositionally biased region" description="Basic and acidic residues" evidence="9">
    <location>
        <begin position="1069"/>
        <end position="1079"/>
    </location>
</feature>
<feature type="region of interest" description="Disordered" evidence="9">
    <location>
        <begin position="740"/>
        <end position="782"/>
    </location>
</feature>
<dbReference type="InterPro" id="IPR018866">
    <property type="entry name" value="Znf-4CXXC_R1"/>
</dbReference>
<dbReference type="Pfam" id="PF10497">
    <property type="entry name" value="zf-4CXXC_R1"/>
    <property type="match status" value="1"/>
</dbReference>
<evidence type="ECO:0000256" key="8">
    <source>
        <dbReference type="PROSITE-ProRule" id="PRU01002"/>
    </source>
</evidence>
<accession>A0A4U5R0U8</accession>
<evidence type="ECO:0000256" key="4">
    <source>
        <dbReference type="ARBA" id="ARBA00023015"/>
    </source>
</evidence>
<feature type="compositionally biased region" description="Basic residues" evidence="9">
    <location>
        <begin position="935"/>
        <end position="949"/>
    </location>
</feature>
<dbReference type="InterPro" id="IPR014977">
    <property type="entry name" value="WRC_dom"/>
</dbReference>
<keyword evidence="4" id="KW-0805">Transcription regulation</keyword>
<feature type="compositionally biased region" description="Basic and acidic residues" evidence="9">
    <location>
        <begin position="42"/>
        <end position="51"/>
    </location>
</feature>
<evidence type="ECO:0000256" key="5">
    <source>
        <dbReference type="ARBA" id="ARBA00023163"/>
    </source>
</evidence>
<feature type="compositionally biased region" description="Basic residues" evidence="9">
    <location>
        <begin position="344"/>
        <end position="356"/>
    </location>
</feature>
<feature type="region of interest" description="Disordered" evidence="9">
    <location>
        <begin position="929"/>
        <end position="966"/>
    </location>
</feature>
<dbReference type="PROSITE" id="PS50089">
    <property type="entry name" value="ZF_RING_2"/>
    <property type="match status" value="1"/>
</dbReference>
<feature type="compositionally biased region" description="Basic residues" evidence="9">
    <location>
        <begin position="647"/>
        <end position="658"/>
    </location>
</feature>
<feature type="region of interest" description="Disordered" evidence="9">
    <location>
        <begin position="42"/>
        <end position="84"/>
    </location>
</feature>
<dbReference type="InterPro" id="IPR045109">
    <property type="entry name" value="LSDs-like"/>
</dbReference>
<dbReference type="SMART" id="SM00558">
    <property type="entry name" value="JmjC"/>
    <property type="match status" value="1"/>
</dbReference>
<feature type="compositionally biased region" description="Polar residues" evidence="9">
    <location>
        <begin position="459"/>
        <end position="478"/>
    </location>
</feature>
<dbReference type="InterPro" id="IPR003347">
    <property type="entry name" value="JmjC_dom"/>
</dbReference>
<dbReference type="PROSITE" id="PS51667">
    <property type="entry name" value="WRC"/>
    <property type="match status" value="1"/>
</dbReference>
<evidence type="ECO:0000259" key="11">
    <source>
        <dbReference type="PROSITE" id="PS51184"/>
    </source>
</evidence>
<feature type="compositionally biased region" description="Basic and acidic residues" evidence="9">
    <location>
        <begin position="584"/>
        <end position="611"/>
    </location>
</feature>
<dbReference type="EMBL" id="RCHU01000035">
    <property type="protein sequence ID" value="TKS17313.1"/>
    <property type="molecule type" value="Genomic_DNA"/>
</dbReference>
<dbReference type="PANTHER" id="PTHR12549:SF38">
    <property type="entry name" value="JMJC DOMAIN-CONTAINING HISTONE DEMETHYLASE 2, ISOFORM A"/>
    <property type="match status" value="1"/>
</dbReference>
<comment type="caution">
    <text evidence="8">Lacks conserved residue(s) required for the propagation of feature annotation.</text>
</comment>
<keyword evidence="7" id="KW-0862">Zinc</keyword>
<feature type="region of interest" description="Disordered" evidence="9">
    <location>
        <begin position="327"/>
        <end position="371"/>
    </location>
</feature>
<proteinExistence type="inferred from homology"/>
<feature type="region of interest" description="Disordered" evidence="9">
    <location>
        <begin position="1206"/>
        <end position="1225"/>
    </location>
</feature>
<feature type="region of interest" description="Disordered" evidence="9">
    <location>
        <begin position="424"/>
        <end position="525"/>
    </location>
</feature>
<comment type="caution">
    <text evidence="13">The sequence shown here is derived from an EMBL/GenBank/DDBJ whole genome shotgun (WGS) entry which is preliminary data.</text>
</comment>
<keyword evidence="5" id="KW-0804">Transcription</keyword>